<feature type="non-terminal residue" evidence="6">
    <location>
        <position position="82"/>
    </location>
</feature>
<keyword evidence="7" id="KW-1185">Reference proteome</keyword>
<keyword evidence="3" id="KW-0812">Transmembrane</keyword>
<evidence type="ECO:0000256" key="5">
    <source>
        <dbReference type="ARBA" id="ARBA00023136"/>
    </source>
</evidence>
<proteinExistence type="predicted"/>
<reference evidence="6 7" key="1">
    <citation type="submission" date="2024-03" db="EMBL/GenBank/DDBJ databases">
        <title>First Report of Pectobacterium brasiliscabiei causing potato scab in china.</title>
        <authorList>
            <person name="Handique U."/>
        </authorList>
    </citation>
    <scope>NUCLEOTIDE SEQUENCE [LARGE SCALE GENOMIC DNA]</scope>
    <source>
        <strain evidence="6 7">ZRIMU1503</strain>
    </source>
</reference>
<evidence type="ECO:0000256" key="1">
    <source>
        <dbReference type="ARBA" id="ARBA00004141"/>
    </source>
</evidence>
<protein>
    <submittedName>
        <fullName evidence="6">Inorganic phosphate transporter</fullName>
    </submittedName>
</protein>
<dbReference type="PANTHER" id="PTHR11101:SF54">
    <property type="entry name" value="LOW-AFFINITY INORGANIC PHOSPHATE TRANSPORTER-RELATED"/>
    <property type="match status" value="1"/>
</dbReference>
<dbReference type="EMBL" id="JBBAYM010000682">
    <property type="protein sequence ID" value="MEI5617486.1"/>
    <property type="molecule type" value="Genomic_DNA"/>
</dbReference>
<dbReference type="Proteomes" id="UP001365781">
    <property type="component" value="Unassembled WGS sequence"/>
</dbReference>
<dbReference type="PANTHER" id="PTHR11101">
    <property type="entry name" value="PHOSPHATE TRANSPORTER"/>
    <property type="match status" value="1"/>
</dbReference>
<name>A0ABU8GY36_9ACTN</name>
<evidence type="ECO:0000313" key="6">
    <source>
        <dbReference type="EMBL" id="MEI5617486.1"/>
    </source>
</evidence>
<feature type="non-terminal residue" evidence="6">
    <location>
        <position position="1"/>
    </location>
</feature>
<comment type="subcellular location">
    <subcellularLocation>
        <location evidence="1">Membrane</location>
        <topology evidence="1">Multi-pass membrane protein</topology>
    </subcellularLocation>
</comment>
<accession>A0ABU8GY36</accession>
<organism evidence="6 7">
    <name type="scientific">Streptomyces brasiliscabiei</name>
    <dbReference type="NCBI Taxonomy" id="2736302"/>
    <lineage>
        <taxon>Bacteria</taxon>
        <taxon>Bacillati</taxon>
        <taxon>Actinomycetota</taxon>
        <taxon>Actinomycetes</taxon>
        <taxon>Kitasatosporales</taxon>
        <taxon>Streptomycetaceae</taxon>
        <taxon>Streptomyces</taxon>
    </lineage>
</organism>
<evidence type="ECO:0000313" key="7">
    <source>
        <dbReference type="Proteomes" id="UP001365781"/>
    </source>
</evidence>
<gene>
    <name evidence="6" type="ORF">WB403_51225</name>
</gene>
<dbReference type="Pfam" id="PF01384">
    <property type="entry name" value="PHO4"/>
    <property type="match status" value="1"/>
</dbReference>
<evidence type="ECO:0000256" key="2">
    <source>
        <dbReference type="ARBA" id="ARBA00022448"/>
    </source>
</evidence>
<keyword evidence="5" id="KW-0472">Membrane</keyword>
<sequence length="82" mass="8550">GWRIMRTVGKRITDVKPPQGFAAETSAASTILISSTLGFPLSTTQVTSGAVVGSGLGKRLASVHWNVVARIAFAWIVTLPAA</sequence>
<keyword evidence="2" id="KW-0813">Transport</keyword>
<comment type="caution">
    <text evidence="6">The sequence shown here is derived from an EMBL/GenBank/DDBJ whole genome shotgun (WGS) entry which is preliminary data.</text>
</comment>
<evidence type="ECO:0000256" key="3">
    <source>
        <dbReference type="ARBA" id="ARBA00022692"/>
    </source>
</evidence>
<dbReference type="InterPro" id="IPR001204">
    <property type="entry name" value="Phos_transporter"/>
</dbReference>
<evidence type="ECO:0000256" key="4">
    <source>
        <dbReference type="ARBA" id="ARBA00022989"/>
    </source>
</evidence>
<keyword evidence="4" id="KW-1133">Transmembrane helix</keyword>